<dbReference type="AlphaFoldDB" id="A0A919EBQ3"/>
<name>A0A919EBQ3_9ACTN</name>
<reference evidence="4" key="2">
    <citation type="submission" date="2020-09" db="EMBL/GenBank/DDBJ databases">
        <authorList>
            <person name="Sun Q."/>
            <person name="Ohkuma M."/>
        </authorList>
    </citation>
    <scope>NUCLEOTIDE SEQUENCE</scope>
    <source>
        <strain evidence="4">JCM 4477</strain>
    </source>
</reference>
<dbReference type="InterPro" id="IPR011010">
    <property type="entry name" value="DNA_brk_join_enz"/>
</dbReference>
<dbReference type="InterPro" id="IPR010998">
    <property type="entry name" value="Integrase_recombinase_N"/>
</dbReference>
<gene>
    <name evidence="4" type="ORF">GCM10018772_70580</name>
</gene>
<proteinExistence type="predicted"/>
<keyword evidence="1" id="KW-0238">DNA-binding</keyword>
<feature type="region of interest" description="Disordered" evidence="3">
    <location>
        <begin position="324"/>
        <end position="349"/>
    </location>
</feature>
<dbReference type="GO" id="GO:0003677">
    <property type="term" value="F:DNA binding"/>
    <property type="evidence" value="ECO:0007669"/>
    <property type="project" value="UniProtKB-KW"/>
</dbReference>
<organism evidence="4 5">
    <name type="scientific">Streptomyces fumanus</name>
    <dbReference type="NCBI Taxonomy" id="67302"/>
    <lineage>
        <taxon>Bacteria</taxon>
        <taxon>Bacillati</taxon>
        <taxon>Actinomycetota</taxon>
        <taxon>Actinomycetes</taxon>
        <taxon>Kitasatosporales</taxon>
        <taxon>Streptomycetaceae</taxon>
        <taxon>Streptomyces</taxon>
    </lineage>
</organism>
<dbReference type="Gene3D" id="1.10.443.10">
    <property type="entry name" value="Intergrase catalytic core"/>
    <property type="match status" value="1"/>
</dbReference>
<dbReference type="Gene3D" id="1.10.150.130">
    <property type="match status" value="1"/>
</dbReference>
<evidence type="ECO:0000313" key="4">
    <source>
        <dbReference type="EMBL" id="GHF34923.1"/>
    </source>
</evidence>
<dbReference type="GO" id="GO:0006310">
    <property type="term" value="P:DNA recombination"/>
    <property type="evidence" value="ECO:0007669"/>
    <property type="project" value="UniProtKB-KW"/>
</dbReference>
<protein>
    <submittedName>
        <fullName evidence="4">Integrase</fullName>
    </submittedName>
</protein>
<accession>A0A919EBQ3</accession>
<dbReference type="Proteomes" id="UP000630718">
    <property type="component" value="Unassembled WGS sequence"/>
</dbReference>
<sequence>MTTAEEYGTALEPVEVVDAELVEDDVPGAGEVAVHDPVAAVLAALDTKAVEDLYDRRPHKTKTGYARDWELWQEFHRWLEDQTGTRLPDSAITVGTYVAFVKWLDEVKEAAPNSIERRVTGVASEARRHGYEVPKAARAAATQALKPLKLDEERQRRGRGKAAAITPADLRKMNTAPRERAPQPDARRRQVLIVPELARLRDRSLHTMRFAIAGRNSELSKLDDTGIRLVAEGLEVHVPSVKGRPARDVVVSYGENADTCAVRCWLAWKEAKLAAGAEPDGPAYLPVDQWGNLGAGRLSPDGCGRAMTRSAKYAGMTGRRITGHSGRRGLVTTGRRKGKRSEKLRTQGGWSKNSPVFWEYVDEGDKWADNATEGIGL</sequence>
<comment type="caution">
    <text evidence="4">The sequence shown here is derived from an EMBL/GenBank/DDBJ whole genome shotgun (WGS) entry which is preliminary data.</text>
</comment>
<evidence type="ECO:0000256" key="2">
    <source>
        <dbReference type="ARBA" id="ARBA00023172"/>
    </source>
</evidence>
<evidence type="ECO:0000256" key="3">
    <source>
        <dbReference type="SAM" id="MobiDB-lite"/>
    </source>
</evidence>
<dbReference type="EMBL" id="BNBI01000025">
    <property type="protein sequence ID" value="GHF34923.1"/>
    <property type="molecule type" value="Genomic_DNA"/>
</dbReference>
<keyword evidence="2" id="KW-0233">DNA recombination</keyword>
<evidence type="ECO:0000256" key="1">
    <source>
        <dbReference type="ARBA" id="ARBA00023125"/>
    </source>
</evidence>
<dbReference type="SUPFAM" id="SSF47823">
    <property type="entry name" value="lambda integrase-like, N-terminal domain"/>
    <property type="match status" value="1"/>
</dbReference>
<dbReference type="InterPro" id="IPR013762">
    <property type="entry name" value="Integrase-like_cat_sf"/>
</dbReference>
<dbReference type="RefSeq" id="WP_190208563.1">
    <property type="nucleotide sequence ID" value="NZ_BNBI01000025.1"/>
</dbReference>
<evidence type="ECO:0000313" key="5">
    <source>
        <dbReference type="Proteomes" id="UP000630718"/>
    </source>
</evidence>
<keyword evidence="5" id="KW-1185">Reference proteome</keyword>
<reference evidence="4" key="1">
    <citation type="journal article" date="2014" name="Int. J. Syst. Evol. Microbiol.">
        <title>Complete genome sequence of Corynebacterium casei LMG S-19264T (=DSM 44701T), isolated from a smear-ripened cheese.</title>
        <authorList>
            <consortium name="US DOE Joint Genome Institute (JGI-PGF)"/>
            <person name="Walter F."/>
            <person name="Albersmeier A."/>
            <person name="Kalinowski J."/>
            <person name="Ruckert C."/>
        </authorList>
    </citation>
    <scope>NUCLEOTIDE SEQUENCE</scope>
    <source>
        <strain evidence="4">JCM 4477</strain>
    </source>
</reference>
<dbReference type="GO" id="GO:0015074">
    <property type="term" value="P:DNA integration"/>
    <property type="evidence" value="ECO:0007669"/>
    <property type="project" value="InterPro"/>
</dbReference>
<dbReference type="SUPFAM" id="SSF56349">
    <property type="entry name" value="DNA breaking-rejoining enzymes"/>
    <property type="match status" value="1"/>
</dbReference>